<dbReference type="PROSITE" id="PS51203">
    <property type="entry name" value="CS"/>
    <property type="match status" value="1"/>
</dbReference>
<dbReference type="InterPro" id="IPR048696">
    <property type="entry name" value="SHQ1-like_CS"/>
</dbReference>
<dbReference type="eggNOG" id="KOG3247">
    <property type="taxonomic scope" value="Eukaryota"/>
</dbReference>
<dbReference type="GO" id="GO:0051082">
    <property type="term" value="F:unfolded protein binding"/>
    <property type="evidence" value="ECO:0007669"/>
    <property type="project" value="TreeGrafter"/>
</dbReference>
<name>A0A0W0FUI5_MONRR</name>
<evidence type="ECO:0000259" key="2">
    <source>
        <dbReference type="PROSITE" id="PS51203"/>
    </source>
</evidence>
<dbReference type="GO" id="GO:0005737">
    <property type="term" value="C:cytoplasm"/>
    <property type="evidence" value="ECO:0007669"/>
    <property type="project" value="TreeGrafter"/>
</dbReference>
<comment type="caution">
    <text evidence="3">The sequence shown here is derived from an EMBL/GenBank/DDBJ whole genome shotgun (WGS) entry which is preliminary data.</text>
</comment>
<dbReference type="InterPro" id="IPR007052">
    <property type="entry name" value="CS_dom"/>
</dbReference>
<dbReference type="PANTHER" id="PTHR12967">
    <property type="entry name" value="PROTEIN SHQ1 HOMOLOG"/>
    <property type="match status" value="1"/>
</dbReference>
<evidence type="ECO:0000313" key="3">
    <source>
        <dbReference type="EMBL" id="KTB39848.1"/>
    </source>
</evidence>
<dbReference type="Pfam" id="PF21413">
    <property type="entry name" value="SHQ1-like_CS"/>
    <property type="match status" value="1"/>
</dbReference>
<dbReference type="GO" id="GO:0005654">
    <property type="term" value="C:nucleoplasm"/>
    <property type="evidence" value="ECO:0007669"/>
    <property type="project" value="TreeGrafter"/>
</dbReference>
<dbReference type="InterPro" id="IPR008978">
    <property type="entry name" value="HSP20-like_chaperone"/>
</dbReference>
<comment type="similarity">
    <text evidence="1">Belongs to the SHQ1 family.</text>
</comment>
<dbReference type="InterPro" id="IPR039742">
    <property type="entry name" value="Shq1"/>
</dbReference>
<dbReference type="CDD" id="cd06463">
    <property type="entry name" value="p23_like"/>
    <property type="match status" value="1"/>
</dbReference>
<dbReference type="AlphaFoldDB" id="A0A0W0FUI5"/>
<organism evidence="3 4">
    <name type="scientific">Moniliophthora roreri</name>
    <name type="common">Frosty pod rot fungus</name>
    <name type="synonym">Monilia roreri</name>
    <dbReference type="NCBI Taxonomy" id="221103"/>
    <lineage>
        <taxon>Eukaryota</taxon>
        <taxon>Fungi</taxon>
        <taxon>Dikarya</taxon>
        <taxon>Basidiomycota</taxon>
        <taxon>Agaricomycotina</taxon>
        <taxon>Agaricomycetes</taxon>
        <taxon>Agaricomycetidae</taxon>
        <taxon>Agaricales</taxon>
        <taxon>Marasmiineae</taxon>
        <taxon>Marasmiaceae</taxon>
        <taxon>Moniliophthora</taxon>
    </lineage>
</organism>
<evidence type="ECO:0000256" key="1">
    <source>
        <dbReference type="ARBA" id="ARBA00005607"/>
    </source>
</evidence>
<dbReference type="GO" id="GO:0000493">
    <property type="term" value="P:box H/ACA snoRNP assembly"/>
    <property type="evidence" value="ECO:0007669"/>
    <property type="project" value="InterPro"/>
</dbReference>
<dbReference type="PANTHER" id="PTHR12967:SF0">
    <property type="entry name" value="PROTEIN SHQ1 HOMOLOG"/>
    <property type="match status" value="1"/>
</dbReference>
<evidence type="ECO:0000313" key="4">
    <source>
        <dbReference type="Proteomes" id="UP000054988"/>
    </source>
</evidence>
<feature type="domain" description="CS" evidence="2">
    <location>
        <begin position="1"/>
        <end position="89"/>
    </location>
</feature>
<gene>
    <name evidence="3" type="ORF">WG66_7549</name>
</gene>
<dbReference type="InterPro" id="IPR007009">
    <property type="entry name" value="Shq1_C"/>
</dbReference>
<reference evidence="3 4" key="1">
    <citation type="submission" date="2015-12" db="EMBL/GenBank/DDBJ databases">
        <title>Draft genome sequence of Moniliophthora roreri, the causal agent of frosty pod rot of cacao.</title>
        <authorList>
            <person name="Aime M.C."/>
            <person name="Diaz-Valderrama J.R."/>
            <person name="Kijpornyongpan T."/>
            <person name="Phillips-Mora W."/>
        </authorList>
    </citation>
    <scope>NUCLEOTIDE SEQUENCE [LARGE SCALE GENOMIC DNA]</scope>
    <source>
        <strain evidence="3 4">MCA 2952</strain>
    </source>
</reference>
<dbReference type="Proteomes" id="UP000054988">
    <property type="component" value="Unassembled WGS sequence"/>
</dbReference>
<dbReference type="EMBL" id="LATX01001627">
    <property type="protein sequence ID" value="KTB39848.1"/>
    <property type="molecule type" value="Genomic_DNA"/>
</dbReference>
<dbReference type="Gene3D" id="2.60.40.790">
    <property type="match status" value="1"/>
</dbReference>
<proteinExistence type="inferred from homology"/>
<protein>
    <submittedName>
        <fullName evidence="3">Putative SHQ1-domain-containing protein</fullName>
    </submittedName>
</protein>
<dbReference type="Pfam" id="PF04925">
    <property type="entry name" value="SHQ1"/>
    <property type="match status" value="1"/>
</dbReference>
<dbReference type="SUPFAM" id="SSF49764">
    <property type="entry name" value="HSP20-like chaperones"/>
    <property type="match status" value="1"/>
</dbReference>
<sequence length="463" mass="52981">MITPRFSCTQTAESVRISICCPAVRASDVEINVDDTLVTVHINPYFLRLNFTHSLLDDDASLAQYDPSSGYLTVVLTKQVKGQHFDDLDLLAKLLAPRPSVPQPNIEVLSSNDDAAEDPEDDLVHCTQKLALDPEQQELLEAAENDWQLPQSLPREPDASIRLTSQSHYGFLDLHTGYFTNVSYTENEVNELGADAEHCSPSERRLRRTKHEDDKWDSEHYMADFADNEYILELIEWKHLHIEGPSSFQYTEKENSMAMNLPKKEYIPNLQQTQVLYLTLVTLLFAYAYDSRTTQHDPTSESAWTICILIPAFSALDAPPYEAQKRSQDILQFSEDVISATLLSSFRRSLAFPLYRSFVLAEKCQSDVSAFLSKGKRTIFRCLLEMKDILDHHDVYYVYSKIWLDDFCVWIQAYASDEILSQLSDALAKVRVQKKAIGWNLEKIEAIVRETQNSEREVDSDDE</sequence>
<accession>A0A0W0FUI5</accession>